<dbReference type="AlphaFoldDB" id="A0A2L2T4U4"/>
<organism evidence="2 3">
    <name type="scientific">Fusarium venenatum</name>
    <dbReference type="NCBI Taxonomy" id="56646"/>
    <lineage>
        <taxon>Eukaryota</taxon>
        <taxon>Fungi</taxon>
        <taxon>Dikarya</taxon>
        <taxon>Ascomycota</taxon>
        <taxon>Pezizomycotina</taxon>
        <taxon>Sordariomycetes</taxon>
        <taxon>Hypocreomycetidae</taxon>
        <taxon>Hypocreales</taxon>
        <taxon>Nectriaceae</taxon>
        <taxon>Fusarium</taxon>
    </lineage>
</organism>
<sequence>MAMPMTPMSQPLITWPLPALKEKGLPFLLAIAIKVVLELTIELLSVLELANVSDTDSVAALDSTAVANGSVVNGDALDNLDTGGRLGVLALLGLLSRTGRTLLKVLGELNLLSVFLLFGSDSLALVVLELLLLLLRELSIILGDELVKALGLLSGALVLALVGGNELRCLLLVSVDLLDTGVLKSIECMTYPLGVESADDKVLKVGTVLAVIVGVLILILVGLLGGLSLALGLAIGLAIGLGILHLVVGLLLSGLEKLLDGSSLSLLLGLGRVAGATVGLLIGVLLVVRSSKKSLQVLVVNLIILILIEARKSTLDEAQGRARNGRDVALAIGLRLLGGVHGSHGDAELQDFLTGGVANDAPATRSELGRAGTSHHIKSVAKARGDELTEAGNSMAAGIKISPGGTSRP</sequence>
<dbReference type="Proteomes" id="UP000245910">
    <property type="component" value="Chromosome I"/>
</dbReference>
<feature type="transmembrane region" description="Helical" evidence="1">
    <location>
        <begin position="231"/>
        <end position="252"/>
    </location>
</feature>
<name>A0A2L2T4U4_9HYPO</name>
<keyword evidence="1" id="KW-0812">Transmembrane</keyword>
<dbReference type="EMBL" id="LN649229">
    <property type="protein sequence ID" value="CEI64818.1"/>
    <property type="molecule type" value="Genomic_DNA"/>
</dbReference>
<evidence type="ECO:0000256" key="1">
    <source>
        <dbReference type="SAM" id="Phobius"/>
    </source>
</evidence>
<feature type="transmembrane region" description="Helical" evidence="1">
    <location>
        <begin position="146"/>
        <end position="164"/>
    </location>
</feature>
<keyword evidence="3" id="KW-1185">Reference proteome</keyword>
<keyword evidence="1" id="KW-0472">Membrane</keyword>
<reference evidence="3" key="1">
    <citation type="submission" date="2014-10" db="EMBL/GenBank/DDBJ databases">
        <authorList>
            <person name="King R."/>
        </authorList>
    </citation>
    <scope>NUCLEOTIDE SEQUENCE [LARGE SCALE GENOMIC DNA]</scope>
    <source>
        <strain evidence="3">A3/5</strain>
    </source>
</reference>
<accession>A0A2L2T4U4</accession>
<protein>
    <submittedName>
        <fullName evidence="2">Uncharacterized protein</fullName>
    </submittedName>
</protein>
<feature type="transmembrane region" description="Helical" evidence="1">
    <location>
        <begin position="111"/>
        <end position="134"/>
    </location>
</feature>
<evidence type="ECO:0000313" key="2">
    <source>
        <dbReference type="EMBL" id="CEI64818.1"/>
    </source>
</evidence>
<feature type="transmembrane region" description="Helical" evidence="1">
    <location>
        <begin position="202"/>
        <end position="224"/>
    </location>
</feature>
<feature type="transmembrane region" description="Helical" evidence="1">
    <location>
        <begin position="264"/>
        <end position="288"/>
    </location>
</feature>
<proteinExistence type="predicted"/>
<evidence type="ECO:0000313" key="3">
    <source>
        <dbReference type="Proteomes" id="UP000245910"/>
    </source>
</evidence>
<keyword evidence="1" id="KW-1133">Transmembrane helix</keyword>